<comment type="cofactor">
    <cofactor evidence="1">
        <name>[4Fe-4S] cluster</name>
        <dbReference type="ChEBI" id="CHEBI:49883"/>
    </cofactor>
</comment>
<evidence type="ECO:0000313" key="8">
    <source>
        <dbReference type="Proteomes" id="UP001355056"/>
    </source>
</evidence>
<feature type="domain" description="Arsenosugar biosynthesis radical SAM protein ArsS-like C-terminal" evidence="6">
    <location>
        <begin position="182"/>
        <end position="322"/>
    </location>
</feature>
<dbReference type="Pfam" id="PF12345">
    <property type="entry name" value="DUF3641"/>
    <property type="match status" value="1"/>
</dbReference>
<proteinExistence type="predicted"/>
<protein>
    <submittedName>
        <fullName evidence="7">Arsenosugar biosynthesis radical SAM protein ArsS</fullName>
    </submittedName>
</protein>
<evidence type="ECO:0000256" key="4">
    <source>
        <dbReference type="ARBA" id="ARBA00023004"/>
    </source>
</evidence>
<dbReference type="InterPro" id="IPR026351">
    <property type="entry name" value="rSAM_ArsS-like"/>
</dbReference>
<dbReference type="EMBL" id="JAXGFP010000004">
    <property type="protein sequence ID" value="MEG3184220.1"/>
    <property type="molecule type" value="Genomic_DNA"/>
</dbReference>
<keyword evidence="5" id="KW-0411">Iron-sulfur</keyword>
<accession>A0ABU7YZ29</accession>
<dbReference type="NCBIfam" id="TIGR04167">
    <property type="entry name" value="rSAM_SeCys"/>
    <property type="match status" value="1"/>
</dbReference>
<dbReference type="RefSeq" id="WP_332616722.1">
    <property type="nucleotide sequence ID" value="NZ_JAXGFP010000004.1"/>
</dbReference>
<dbReference type="PANTHER" id="PTHR43728:SF1">
    <property type="entry name" value="FE-S OXIDOREDUCTASE"/>
    <property type="match status" value="1"/>
</dbReference>
<keyword evidence="3" id="KW-0479">Metal-binding</keyword>
<evidence type="ECO:0000256" key="5">
    <source>
        <dbReference type="ARBA" id="ARBA00023014"/>
    </source>
</evidence>
<keyword evidence="2" id="KW-0949">S-adenosyl-L-methionine</keyword>
<evidence type="ECO:0000256" key="3">
    <source>
        <dbReference type="ARBA" id="ARBA00022723"/>
    </source>
</evidence>
<dbReference type="CDD" id="cd01335">
    <property type="entry name" value="Radical_SAM"/>
    <property type="match status" value="1"/>
</dbReference>
<evidence type="ECO:0000259" key="6">
    <source>
        <dbReference type="Pfam" id="PF12345"/>
    </source>
</evidence>
<name>A0ABU7YZ29_9GAMM</name>
<sequence length="324" mass="35881">MHDTWPMLRDSDFPRIQRDRLDTLQLNLGYLCNLSCIHCHVNAGPRRTELMDRDTMMLALQVAQRHRAGTLDVTGGSPEMNPHFRWLVTQARDAGLHVMDRLNPTIMEEPGYEWVGEFLAIHRVETIASLPCYSQANVDEQRGQGVFDASIRALQALNALGYGRDGSGLVLNLVYNPNGAFLPPGQQQLQADYKRLLGDNFGIVFNQLYALANMPIQRYGSWLLSKGHFATYMATLKGAHRADNVDGVMCRSLVSVDYQGYLYDCDFNQMLRLPLGAAEPVAAGAARPHLRDLLDGPLPHRIATAEHCYGCTAGQGSSCGGALH</sequence>
<dbReference type="InterPro" id="IPR058240">
    <property type="entry name" value="rSAM_sf"/>
</dbReference>
<evidence type="ECO:0000256" key="1">
    <source>
        <dbReference type="ARBA" id="ARBA00001966"/>
    </source>
</evidence>
<dbReference type="SUPFAM" id="SSF102114">
    <property type="entry name" value="Radical SAM enzymes"/>
    <property type="match status" value="1"/>
</dbReference>
<dbReference type="InterPro" id="IPR013785">
    <property type="entry name" value="Aldolase_TIM"/>
</dbReference>
<comment type="caution">
    <text evidence="7">The sequence shown here is derived from an EMBL/GenBank/DDBJ whole genome shotgun (WGS) entry which is preliminary data.</text>
</comment>
<dbReference type="Proteomes" id="UP001355056">
    <property type="component" value="Unassembled WGS sequence"/>
</dbReference>
<dbReference type="InterPro" id="IPR007197">
    <property type="entry name" value="rSAM"/>
</dbReference>
<gene>
    <name evidence="7" type="primary">arsS</name>
    <name evidence="7" type="ORF">SNE34_09380</name>
</gene>
<dbReference type="SFLD" id="SFLDS00029">
    <property type="entry name" value="Radical_SAM"/>
    <property type="match status" value="1"/>
</dbReference>
<organism evidence="7 8">
    <name type="scientific">Novilysobacter erysipheiresistens</name>
    <dbReference type="NCBI Taxonomy" id="1749332"/>
    <lineage>
        <taxon>Bacteria</taxon>
        <taxon>Pseudomonadati</taxon>
        <taxon>Pseudomonadota</taxon>
        <taxon>Gammaproteobacteria</taxon>
        <taxon>Lysobacterales</taxon>
        <taxon>Lysobacteraceae</taxon>
        <taxon>Novilysobacter</taxon>
    </lineage>
</organism>
<dbReference type="InterPro" id="IPR024521">
    <property type="entry name" value="ArsS-like_C"/>
</dbReference>
<reference evidence="7 8" key="1">
    <citation type="journal article" date="2016" name="Int. J. Syst. Evol. Microbiol.">
        <title>Lysobacter erysipheiresistens sp. nov., an antagonist of powdery mildew, isolated from tobacco-cultivated soil.</title>
        <authorList>
            <person name="Xie B."/>
            <person name="Li T."/>
            <person name="Lin X."/>
            <person name="Wang C.J."/>
            <person name="Chen Y.J."/>
            <person name="Liu W.J."/>
            <person name="Zhao Z.W."/>
        </authorList>
    </citation>
    <scope>NUCLEOTIDE SEQUENCE [LARGE SCALE GENOMIC DNA]</scope>
    <source>
        <strain evidence="7 8">RS-LYSO-3</strain>
    </source>
</reference>
<dbReference type="Gene3D" id="3.20.20.70">
    <property type="entry name" value="Aldolase class I"/>
    <property type="match status" value="1"/>
</dbReference>
<keyword evidence="8" id="KW-1185">Reference proteome</keyword>
<dbReference type="PANTHER" id="PTHR43728">
    <property type="entry name" value="SLR0304 PROTEIN"/>
    <property type="match status" value="1"/>
</dbReference>
<keyword evidence="4" id="KW-0408">Iron</keyword>
<evidence type="ECO:0000313" key="7">
    <source>
        <dbReference type="EMBL" id="MEG3184220.1"/>
    </source>
</evidence>
<evidence type="ECO:0000256" key="2">
    <source>
        <dbReference type="ARBA" id="ARBA00022691"/>
    </source>
</evidence>